<dbReference type="EMBL" id="BTSX01000006">
    <property type="protein sequence ID" value="GMT05757.1"/>
    <property type="molecule type" value="Genomic_DNA"/>
</dbReference>
<organism evidence="2 3">
    <name type="scientific">Pristionchus entomophagus</name>
    <dbReference type="NCBI Taxonomy" id="358040"/>
    <lineage>
        <taxon>Eukaryota</taxon>
        <taxon>Metazoa</taxon>
        <taxon>Ecdysozoa</taxon>
        <taxon>Nematoda</taxon>
        <taxon>Chromadorea</taxon>
        <taxon>Rhabditida</taxon>
        <taxon>Rhabditina</taxon>
        <taxon>Diplogasteromorpha</taxon>
        <taxon>Diplogasteroidea</taxon>
        <taxon>Neodiplogasteridae</taxon>
        <taxon>Pristionchus</taxon>
    </lineage>
</organism>
<dbReference type="Proteomes" id="UP001432027">
    <property type="component" value="Unassembled WGS sequence"/>
</dbReference>
<evidence type="ECO:0000313" key="2">
    <source>
        <dbReference type="EMBL" id="GMT05757.1"/>
    </source>
</evidence>
<evidence type="ECO:0000256" key="1">
    <source>
        <dbReference type="SAM" id="MobiDB-lite"/>
    </source>
</evidence>
<feature type="region of interest" description="Disordered" evidence="1">
    <location>
        <begin position="299"/>
        <end position="340"/>
    </location>
</feature>
<name>A0AAV5UHI4_9BILA</name>
<gene>
    <name evidence="2" type="ORF">PENTCL1PPCAC_27931</name>
</gene>
<comment type="caution">
    <text evidence="2">The sequence shown here is derived from an EMBL/GenBank/DDBJ whole genome shotgun (WGS) entry which is preliminary data.</text>
</comment>
<dbReference type="AlphaFoldDB" id="A0AAV5UHI4"/>
<proteinExistence type="predicted"/>
<sequence>KDVLVGLMRVTIDVLDCYKRSQPIQSAHFFRVHRMASAYNVIDNESKLSCCVLALATMMMEFSGSLIIPHTGYECASQALAQMGMVPSTSMMSLPQLAPMVPPKLVVPSVPMQPIYSTMAVTQQVCMLANGYDSRSEPPSDVNGEVGGPSDVKKKRIESTAAAAPTEQQQLQPGSSAAARIYDANDDTILDVVGRGVLDDDNNVPHSPVVPPHGQLLTTPLAEQVIVSARSRRSLVRVGLPWWLEYCSLSTFSLTDGDAARKAARAAAVAASVAMYSPLLAPTLLQQLQHCSRAAPTIRDANDDTSESFPSNVSGVQNSVTQPVAPPHDQVLATPLTEQV</sequence>
<feature type="non-terminal residue" evidence="2">
    <location>
        <position position="340"/>
    </location>
</feature>
<accession>A0AAV5UHI4</accession>
<feature type="region of interest" description="Disordered" evidence="1">
    <location>
        <begin position="132"/>
        <end position="152"/>
    </location>
</feature>
<protein>
    <submittedName>
        <fullName evidence="2">Uncharacterized protein</fullName>
    </submittedName>
</protein>
<evidence type="ECO:0000313" key="3">
    <source>
        <dbReference type="Proteomes" id="UP001432027"/>
    </source>
</evidence>
<reference evidence="2" key="1">
    <citation type="submission" date="2023-10" db="EMBL/GenBank/DDBJ databases">
        <title>Genome assembly of Pristionchus species.</title>
        <authorList>
            <person name="Yoshida K."/>
            <person name="Sommer R.J."/>
        </authorList>
    </citation>
    <scope>NUCLEOTIDE SEQUENCE</scope>
    <source>
        <strain evidence="2">RS0144</strain>
    </source>
</reference>
<feature type="compositionally biased region" description="Polar residues" evidence="1">
    <location>
        <begin position="307"/>
        <end position="322"/>
    </location>
</feature>
<keyword evidence="3" id="KW-1185">Reference proteome</keyword>
<feature type="non-terminal residue" evidence="2">
    <location>
        <position position="1"/>
    </location>
</feature>